<evidence type="ECO:0000313" key="1">
    <source>
        <dbReference type="EMBL" id="CDW82494.1"/>
    </source>
</evidence>
<dbReference type="EMBL" id="CCKQ01010965">
    <property type="protein sequence ID" value="CDW82494.1"/>
    <property type="molecule type" value="Genomic_DNA"/>
</dbReference>
<dbReference type="InParanoid" id="A0A078AJZ6"/>
<reference evidence="1 2" key="1">
    <citation type="submission" date="2014-06" db="EMBL/GenBank/DDBJ databases">
        <authorList>
            <person name="Swart Estienne"/>
        </authorList>
    </citation>
    <scope>NUCLEOTIDE SEQUENCE [LARGE SCALE GENOMIC DNA]</scope>
    <source>
        <strain evidence="1 2">130c</strain>
    </source>
</reference>
<name>A0A078AJZ6_STYLE</name>
<protein>
    <submittedName>
        <fullName evidence="1">Uncharacterized protein</fullName>
    </submittedName>
</protein>
<dbReference type="Proteomes" id="UP000039865">
    <property type="component" value="Unassembled WGS sequence"/>
</dbReference>
<dbReference type="AlphaFoldDB" id="A0A078AJZ6"/>
<sequence length="700" mass="83021">MNEKTQDLQLEQEEQLDSFSDTLDTEVLIQKQDRASENLEQFLKIQIQDVTGETQYYKHVFSGINFFEHVSNFHEDMRKMDNKDFGISLRDDVWSSNWLNSLQKKLKTIRDNRRIQSKDEQRIDSKKKRTLVQRALKSYSENFRKFNEKNLMKSLADTISFDPAIEYANQLTLAFQNKEISINKLDMIKMILDIEKSQAPRLYARLVLYTSYELQRLSADSDNMSFKLISLEAIIKAEKSCYIRLGYIKILVEELIQKIDKLDVTQVLRLVNQGQKLRYGIQQEIMTAALQVVQTHISQSREEDLDRLILEFLSSQTRYLRPFSLINQSFTEKCMQIFNKNFNTAKINKNYIGFKKYDVFNIADLIEYIYDNQGHAYFKNETGRKFFQNLSEALMDLQNSMGIDLNHDIQIRSAKLLMNKVFADTSNNQNIEMQKNVQNLFLKYVKRDATKLRYIAQGLEMYDALGIIIDEDRKQLLIKFKQYLQKQEIKISDSVYAAQLYPMKIKSKAYEHLIKEVYQNHLDENQPLKFENEVEITLALLHDKNSPEILALNQQRLSRMSNGDMDSRVLNQFLDFFYQKRKRYINEPLLHIRVLELISIQKNVSRIQKDILEFYFEFLNFNYIPEKLKDHQQKQQLKDLINKIATLHPHIRLQHVSPQNLNINKIQKDQGQNKQNTVKSNFIFQKNRQKLETNDRQIAQ</sequence>
<accession>A0A078AJZ6</accession>
<proteinExistence type="predicted"/>
<evidence type="ECO:0000313" key="2">
    <source>
        <dbReference type="Proteomes" id="UP000039865"/>
    </source>
</evidence>
<organism evidence="1 2">
    <name type="scientific">Stylonychia lemnae</name>
    <name type="common">Ciliate</name>
    <dbReference type="NCBI Taxonomy" id="5949"/>
    <lineage>
        <taxon>Eukaryota</taxon>
        <taxon>Sar</taxon>
        <taxon>Alveolata</taxon>
        <taxon>Ciliophora</taxon>
        <taxon>Intramacronucleata</taxon>
        <taxon>Spirotrichea</taxon>
        <taxon>Stichotrichia</taxon>
        <taxon>Sporadotrichida</taxon>
        <taxon>Oxytrichidae</taxon>
        <taxon>Stylonychinae</taxon>
        <taxon>Stylonychia</taxon>
    </lineage>
</organism>
<gene>
    <name evidence="1" type="primary">Contig785.g859</name>
    <name evidence="1" type="ORF">STYLEM_11527</name>
</gene>
<keyword evidence="2" id="KW-1185">Reference proteome</keyword>
<dbReference type="OrthoDB" id="10685181at2759"/>